<protein>
    <recommendedName>
        <fullName evidence="2">protein-tyrosine-phosphatase</fullName>
        <ecNumber evidence="2">3.1.3.48</ecNumber>
    </recommendedName>
</protein>
<feature type="compositionally biased region" description="Polar residues" evidence="5">
    <location>
        <begin position="468"/>
        <end position="478"/>
    </location>
</feature>
<proteinExistence type="inferred from homology"/>
<sequence>MLFDSLFFCKGYPIHAPEAYIPYFKKQNVTTIIRLNKKIYDSKRFTDTGFAHHDLFFTDGSCPSDTIMKRFLQICEQSVGAIAVHCKAGLGRTGTLIACYLMKHYKFNAREAIAWCRICRPGSIIGPQQHWLDVVESICWQSGEIYRVNQRYLATRRGSLATSVSNKHAKSAGDEQLSNSSAQIGVNQIVHGDAPESQVDRTSDSTVIDVDNNPDGPSSGSRQIEEPIYCHTTVRLCFLLLYESVPVAQDILAPPITPAGDPGTVVAESPYCKSESTDPIASVLEATQTGNPSDSPQDTSTGNCACSTTLSATSRNSADTGTKYWTWTAARSRAPGFPAARSSKRGIITPNIVNAFRSVDRTNQVDVCEPDPEVKASPNIVDQKSLYLFLEIRNSDNAKRSHKRSYSMRLQSYTKPNERAVPVPETTSVGVGPGIRSPNHDVTSTEFSTYYINPANPQMDSSEKSSRRNPASSQSGKNTPHPFIPPNTNAISEASSEKDESNHHYPDSHLVSKSVPKRGSRHRTSQPQATLADMGSTSSLRSTQTMKTWHVDGRHTNGVRKDLVRNPRPTSSASGASFGSDIPNSSELFSGMFSRESHYTRSLRAGSSINDLSSYLLGFPNTGGLGPDYVPPWSATSTNKSTLLDDDTLFSITRATTPSSLYHGPCFRGLNGYLTLPRGKPNVSYFRTVHLYLFK</sequence>
<feature type="compositionally biased region" description="Polar residues" evidence="5">
    <location>
        <begin position="440"/>
        <end position="460"/>
    </location>
</feature>
<dbReference type="InterPro" id="IPR016130">
    <property type="entry name" value="Tyr_Pase_AS"/>
</dbReference>
<dbReference type="InterPro" id="IPR020422">
    <property type="entry name" value="TYR_PHOSPHATASE_DUAL_dom"/>
</dbReference>
<keyword evidence="9" id="KW-1185">Reference proteome</keyword>
<dbReference type="InterPro" id="IPR044506">
    <property type="entry name" value="CDC14_C"/>
</dbReference>
<evidence type="ECO:0000313" key="9">
    <source>
        <dbReference type="Proteomes" id="UP000728185"/>
    </source>
</evidence>
<dbReference type="PROSITE" id="PS00383">
    <property type="entry name" value="TYR_PHOSPHATASE_1"/>
    <property type="match status" value="1"/>
</dbReference>
<dbReference type="Gene3D" id="3.90.190.10">
    <property type="entry name" value="Protein tyrosine phosphatase superfamily"/>
    <property type="match status" value="1"/>
</dbReference>
<keyword evidence="3" id="KW-0378">Hydrolase</keyword>
<feature type="compositionally biased region" description="Basic and acidic residues" evidence="5">
    <location>
        <begin position="495"/>
        <end position="507"/>
    </location>
</feature>
<comment type="similarity">
    <text evidence="1">Belongs to the protein-tyrosine phosphatase family. Non-receptor class CDC14 subfamily.</text>
</comment>
<dbReference type="OrthoDB" id="266663at2759"/>
<dbReference type="Pfam" id="PF00782">
    <property type="entry name" value="DSPc"/>
    <property type="match status" value="1"/>
</dbReference>
<dbReference type="InterPro" id="IPR029021">
    <property type="entry name" value="Prot-tyrosine_phosphatase-like"/>
</dbReference>
<evidence type="ECO:0000256" key="1">
    <source>
        <dbReference type="ARBA" id="ARBA00007315"/>
    </source>
</evidence>
<feature type="domain" description="Tyrosine-protein phosphatase" evidence="6">
    <location>
        <begin position="1"/>
        <end position="144"/>
    </location>
</feature>
<evidence type="ECO:0000313" key="8">
    <source>
        <dbReference type="EMBL" id="KAA0197732.1"/>
    </source>
</evidence>
<dbReference type="PROSITE" id="PS50056">
    <property type="entry name" value="TYR_PHOSPHATASE_2"/>
    <property type="match status" value="1"/>
</dbReference>
<evidence type="ECO:0000259" key="6">
    <source>
        <dbReference type="PROSITE" id="PS50054"/>
    </source>
</evidence>
<keyword evidence="4" id="KW-0904">Protein phosphatase</keyword>
<dbReference type="SUPFAM" id="SSF52799">
    <property type="entry name" value="(Phosphotyrosine protein) phosphatases II"/>
    <property type="match status" value="1"/>
</dbReference>
<feature type="compositionally biased region" description="Basic and acidic residues" evidence="5">
    <location>
        <begin position="549"/>
        <end position="565"/>
    </location>
</feature>
<name>A0A8E0S322_9TREM</name>
<dbReference type="EC" id="3.1.3.48" evidence="2"/>
<accession>A0A8E0S322</accession>
<feature type="compositionally biased region" description="Polar residues" evidence="5">
    <location>
        <begin position="525"/>
        <end position="547"/>
    </location>
</feature>
<dbReference type="SMART" id="SM00404">
    <property type="entry name" value="PTPc_motif"/>
    <property type="match status" value="1"/>
</dbReference>
<feature type="domain" description="Tyrosine specific protein phosphatases" evidence="7">
    <location>
        <begin position="69"/>
        <end position="131"/>
    </location>
</feature>
<feature type="region of interest" description="Disordered" evidence="5">
    <location>
        <begin position="420"/>
        <end position="580"/>
    </location>
</feature>
<organism evidence="8 9">
    <name type="scientific">Fasciolopsis buskii</name>
    <dbReference type="NCBI Taxonomy" id="27845"/>
    <lineage>
        <taxon>Eukaryota</taxon>
        <taxon>Metazoa</taxon>
        <taxon>Spiralia</taxon>
        <taxon>Lophotrochozoa</taxon>
        <taxon>Platyhelminthes</taxon>
        <taxon>Trematoda</taxon>
        <taxon>Digenea</taxon>
        <taxon>Plagiorchiida</taxon>
        <taxon>Echinostomata</taxon>
        <taxon>Echinostomatoidea</taxon>
        <taxon>Fasciolidae</taxon>
        <taxon>Fasciolopsis</taxon>
    </lineage>
</organism>
<feature type="region of interest" description="Disordered" evidence="5">
    <location>
        <begin position="192"/>
        <end position="224"/>
    </location>
</feature>
<reference evidence="8" key="1">
    <citation type="submission" date="2019-05" db="EMBL/GenBank/DDBJ databases">
        <title>Annotation for the trematode Fasciolopsis buski.</title>
        <authorList>
            <person name="Choi Y.-J."/>
        </authorList>
    </citation>
    <scope>NUCLEOTIDE SEQUENCE</scope>
    <source>
        <strain evidence="8">HT</strain>
        <tissue evidence="8">Whole worm</tissue>
    </source>
</reference>
<dbReference type="InterPro" id="IPR050561">
    <property type="entry name" value="PTP"/>
</dbReference>
<comment type="caution">
    <text evidence="8">The sequence shown here is derived from an EMBL/GenBank/DDBJ whole genome shotgun (WGS) entry which is preliminary data.</text>
</comment>
<dbReference type="InterPro" id="IPR003595">
    <property type="entry name" value="Tyr_Pase_cat"/>
</dbReference>
<evidence type="ECO:0000256" key="2">
    <source>
        <dbReference type="ARBA" id="ARBA00013064"/>
    </source>
</evidence>
<evidence type="ECO:0000256" key="4">
    <source>
        <dbReference type="ARBA" id="ARBA00022912"/>
    </source>
</evidence>
<dbReference type="SMART" id="SM00195">
    <property type="entry name" value="DSPc"/>
    <property type="match status" value="1"/>
</dbReference>
<dbReference type="EMBL" id="LUCM01002179">
    <property type="protein sequence ID" value="KAA0197732.1"/>
    <property type="molecule type" value="Genomic_DNA"/>
</dbReference>
<dbReference type="AlphaFoldDB" id="A0A8E0S322"/>
<dbReference type="PANTHER" id="PTHR23339">
    <property type="entry name" value="TYROSINE SPECIFIC PROTEIN PHOSPHATASE AND DUAL SPECIFICITY PROTEIN PHOSPHATASE"/>
    <property type="match status" value="1"/>
</dbReference>
<dbReference type="InterPro" id="IPR000340">
    <property type="entry name" value="Dual-sp_phosphatase_cat-dom"/>
</dbReference>
<dbReference type="FunFam" id="3.90.190.10:FF:000006">
    <property type="entry name" value="Dual specificity protein phosphatase CDC14B"/>
    <property type="match status" value="1"/>
</dbReference>
<dbReference type="CDD" id="cd14499">
    <property type="entry name" value="CDC14_C"/>
    <property type="match status" value="1"/>
</dbReference>
<dbReference type="InterPro" id="IPR000387">
    <property type="entry name" value="Tyr_Pase_dom"/>
</dbReference>
<dbReference type="GO" id="GO:0004725">
    <property type="term" value="F:protein tyrosine phosphatase activity"/>
    <property type="evidence" value="ECO:0007669"/>
    <property type="project" value="UniProtKB-EC"/>
</dbReference>
<gene>
    <name evidence="8" type="ORF">FBUS_08017</name>
</gene>
<evidence type="ECO:0000259" key="7">
    <source>
        <dbReference type="PROSITE" id="PS50056"/>
    </source>
</evidence>
<dbReference type="Proteomes" id="UP000728185">
    <property type="component" value="Unassembled WGS sequence"/>
</dbReference>
<feature type="compositionally biased region" description="Polar residues" evidence="5">
    <location>
        <begin position="568"/>
        <end position="580"/>
    </location>
</feature>
<evidence type="ECO:0000256" key="3">
    <source>
        <dbReference type="ARBA" id="ARBA00022801"/>
    </source>
</evidence>
<dbReference type="PROSITE" id="PS50054">
    <property type="entry name" value="TYR_PHOSPHATASE_DUAL"/>
    <property type="match status" value="1"/>
</dbReference>
<evidence type="ECO:0000256" key="5">
    <source>
        <dbReference type="SAM" id="MobiDB-lite"/>
    </source>
</evidence>
<feature type="compositionally biased region" description="Basic residues" evidence="5">
    <location>
        <begin position="515"/>
        <end position="524"/>
    </location>
</feature>